<feature type="compositionally biased region" description="Basic and acidic residues" evidence="1">
    <location>
        <begin position="51"/>
        <end position="66"/>
    </location>
</feature>
<organism evidence="2 3">
    <name type="scientific">Rosa chinensis</name>
    <name type="common">China rose</name>
    <dbReference type="NCBI Taxonomy" id="74649"/>
    <lineage>
        <taxon>Eukaryota</taxon>
        <taxon>Viridiplantae</taxon>
        <taxon>Streptophyta</taxon>
        <taxon>Embryophyta</taxon>
        <taxon>Tracheophyta</taxon>
        <taxon>Spermatophyta</taxon>
        <taxon>Magnoliopsida</taxon>
        <taxon>eudicotyledons</taxon>
        <taxon>Gunneridae</taxon>
        <taxon>Pentapetalae</taxon>
        <taxon>rosids</taxon>
        <taxon>fabids</taxon>
        <taxon>Rosales</taxon>
        <taxon>Rosaceae</taxon>
        <taxon>Rosoideae</taxon>
        <taxon>Rosoideae incertae sedis</taxon>
        <taxon>Rosa</taxon>
    </lineage>
</organism>
<dbReference type="EMBL" id="PDCK01000039">
    <property type="protein sequence ID" value="PRQ56709.1"/>
    <property type="molecule type" value="Genomic_DNA"/>
</dbReference>
<accession>A0A2P6SDE8</accession>
<keyword evidence="3" id="KW-1185">Reference proteome</keyword>
<dbReference type="Gramene" id="PRQ56709">
    <property type="protein sequence ID" value="PRQ56709"/>
    <property type="gene ID" value="RchiOBHm_Chr1g0340291"/>
</dbReference>
<evidence type="ECO:0000256" key="1">
    <source>
        <dbReference type="SAM" id="MobiDB-lite"/>
    </source>
</evidence>
<proteinExistence type="predicted"/>
<sequence>MQLHHISSAANVADIFTKSLPKHQFFDLSSKLIVRIPLISLRGCNNTIISHQDDHHSSLSNEDAHRQSLPKGTIWNYSPQEETTRALSE</sequence>
<protein>
    <submittedName>
        <fullName evidence="2">Uncharacterized protein</fullName>
    </submittedName>
</protein>
<reference evidence="2 3" key="1">
    <citation type="journal article" date="2018" name="Nat. Genet.">
        <title>The Rosa genome provides new insights in the design of modern roses.</title>
        <authorList>
            <person name="Bendahmane M."/>
        </authorList>
    </citation>
    <scope>NUCLEOTIDE SEQUENCE [LARGE SCALE GENOMIC DNA]</scope>
    <source>
        <strain evidence="3">cv. Old Blush</strain>
    </source>
</reference>
<evidence type="ECO:0000313" key="3">
    <source>
        <dbReference type="Proteomes" id="UP000238479"/>
    </source>
</evidence>
<dbReference type="Proteomes" id="UP000238479">
    <property type="component" value="Chromosome 1"/>
</dbReference>
<dbReference type="AlphaFoldDB" id="A0A2P6SDE8"/>
<name>A0A2P6SDE8_ROSCH</name>
<feature type="region of interest" description="Disordered" evidence="1">
    <location>
        <begin position="51"/>
        <end position="89"/>
    </location>
</feature>
<gene>
    <name evidence="2" type="ORF">RchiOBHm_Chr1g0340291</name>
</gene>
<evidence type="ECO:0000313" key="2">
    <source>
        <dbReference type="EMBL" id="PRQ56709.1"/>
    </source>
</evidence>
<comment type="caution">
    <text evidence="2">The sequence shown here is derived from an EMBL/GenBank/DDBJ whole genome shotgun (WGS) entry which is preliminary data.</text>
</comment>